<evidence type="ECO:0000313" key="1">
    <source>
        <dbReference type="EMBL" id="PSB26118.1"/>
    </source>
</evidence>
<gene>
    <name evidence="1" type="ORF">C7B82_20740</name>
</gene>
<dbReference type="EMBL" id="PVWK01000114">
    <property type="protein sequence ID" value="PSB26118.1"/>
    <property type="molecule type" value="Genomic_DNA"/>
</dbReference>
<evidence type="ECO:0000313" key="2">
    <source>
        <dbReference type="Proteomes" id="UP000239576"/>
    </source>
</evidence>
<reference evidence="1 2" key="2">
    <citation type="submission" date="2018-03" db="EMBL/GenBank/DDBJ databases">
        <title>The ancient ancestry and fast evolution of plastids.</title>
        <authorList>
            <person name="Moore K.R."/>
            <person name="Magnabosco C."/>
            <person name="Momper L."/>
            <person name="Gold D.A."/>
            <person name="Bosak T."/>
            <person name="Fournier G.P."/>
        </authorList>
    </citation>
    <scope>NUCLEOTIDE SEQUENCE [LARGE SCALE GENOMIC DNA]</scope>
    <source>
        <strain evidence="1 2">ULC18</strain>
    </source>
</reference>
<dbReference type="Proteomes" id="UP000239576">
    <property type="component" value="Unassembled WGS sequence"/>
</dbReference>
<accession>A0A2T1E035</accession>
<protein>
    <submittedName>
        <fullName evidence="1">Uncharacterized protein</fullName>
    </submittedName>
</protein>
<name>A0A2T1E035_9CYAN</name>
<organism evidence="1 2">
    <name type="scientific">Stenomitos frigidus ULC18</name>
    <dbReference type="NCBI Taxonomy" id="2107698"/>
    <lineage>
        <taxon>Bacteria</taxon>
        <taxon>Bacillati</taxon>
        <taxon>Cyanobacteriota</taxon>
        <taxon>Cyanophyceae</taxon>
        <taxon>Leptolyngbyales</taxon>
        <taxon>Leptolyngbyaceae</taxon>
        <taxon>Stenomitos</taxon>
    </lineage>
</organism>
<reference evidence="2" key="1">
    <citation type="submission" date="2018-02" db="EMBL/GenBank/DDBJ databases">
        <authorList>
            <person name="Moore K."/>
            <person name="Momper L."/>
        </authorList>
    </citation>
    <scope>NUCLEOTIDE SEQUENCE [LARGE SCALE GENOMIC DNA]</scope>
    <source>
        <strain evidence="2">ULC18</strain>
    </source>
</reference>
<dbReference type="AlphaFoldDB" id="A0A2T1E035"/>
<sequence>MEPMKLSFGALIAYLNRAIAPMEDARQASNGTKYSLKEALLTAFSVFFMQSESFLDYQRHLESHHSNSNAQSLLA</sequence>
<dbReference type="RefSeq" id="WP_106258248.1">
    <property type="nucleotide sequence ID" value="NZ_CAWNSW010000138.1"/>
</dbReference>
<comment type="caution">
    <text evidence="1">The sequence shown here is derived from an EMBL/GenBank/DDBJ whole genome shotgun (WGS) entry which is preliminary data.</text>
</comment>
<proteinExistence type="predicted"/>
<dbReference type="OrthoDB" id="9788616at2"/>
<keyword evidence="2" id="KW-1185">Reference proteome</keyword>